<proteinExistence type="predicted"/>
<accession>A0AC60QG56</accession>
<gene>
    <name evidence="1" type="ORF">HPB47_020163</name>
</gene>
<protein>
    <submittedName>
        <fullName evidence="1">Uncharacterized protein</fullName>
    </submittedName>
</protein>
<comment type="caution">
    <text evidence="1">The sequence shown here is derived from an EMBL/GenBank/DDBJ whole genome shotgun (WGS) entry which is preliminary data.</text>
</comment>
<keyword evidence="2" id="KW-1185">Reference proteome</keyword>
<evidence type="ECO:0000313" key="2">
    <source>
        <dbReference type="Proteomes" id="UP000805193"/>
    </source>
</evidence>
<evidence type="ECO:0000313" key="1">
    <source>
        <dbReference type="EMBL" id="KAG0433165.1"/>
    </source>
</evidence>
<reference evidence="1 2" key="1">
    <citation type="journal article" date="2020" name="Cell">
        <title>Large-Scale Comparative Analyses of Tick Genomes Elucidate Their Genetic Diversity and Vector Capacities.</title>
        <authorList>
            <consortium name="Tick Genome and Microbiome Consortium (TIGMIC)"/>
            <person name="Jia N."/>
            <person name="Wang J."/>
            <person name="Shi W."/>
            <person name="Du L."/>
            <person name="Sun Y."/>
            <person name="Zhan W."/>
            <person name="Jiang J.F."/>
            <person name="Wang Q."/>
            <person name="Zhang B."/>
            <person name="Ji P."/>
            <person name="Bell-Sakyi L."/>
            <person name="Cui X.M."/>
            <person name="Yuan T.T."/>
            <person name="Jiang B.G."/>
            <person name="Yang W.F."/>
            <person name="Lam T.T."/>
            <person name="Chang Q.C."/>
            <person name="Ding S.J."/>
            <person name="Wang X.J."/>
            <person name="Zhu J.G."/>
            <person name="Ruan X.D."/>
            <person name="Zhao L."/>
            <person name="Wei J.T."/>
            <person name="Ye R.Z."/>
            <person name="Que T.C."/>
            <person name="Du C.H."/>
            <person name="Zhou Y.H."/>
            <person name="Cheng J.X."/>
            <person name="Dai P.F."/>
            <person name="Guo W.B."/>
            <person name="Han X.H."/>
            <person name="Huang E.J."/>
            <person name="Li L.F."/>
            <person name="Wei W."/>
            <person name="Gao Y.C."/>
            <person name="Liu J.Z."/>
            <person name="Shao H.Z."/>
            <person name="Wang X."/>
            <person name="Wang C.C."/>
            <person name="Yang T.C."/>
            <person name="Huo Q.B."/>
            <person name="Li W."/>
            <person name="Chen H.Y."/>
            <person name="Chen S.E."/>
            <person name="Zhou L.G."/>
            <person name="Ni X.B."/>
            <person name="Tian J.H."/>
            <person name="Sheng Y."/>
            <person name="Liu T."/>
            <person name="Pan Y.S."/>
            <person name="Xia L.Y."/>
            <person name="Li J."/>
            <person name="Zhao F."/>
            <person name="Cao W.C."/>
        </authorList>
    </citation>
    <scope>NUCLEOTIDE SEQUENCE [LARGE SCALE GENOMIC DNA]</scope>
    <source>
        <strain evidence="1">Iper-2018</strain>
    </source>
</reference>
<sequence length="480" mass="52941">MRSIDTKWRQRTRKLRGKFLGYSGVTEEQVSVKKKVKATERDRWLEGMQTKKALEGYRLNKTVIAKESIYDNSRGSSLLFEARTGVLRTRTYRAKYQEMDTVCAACGEEDETAEHLILYCKGLHPVHTEDNIDLIRSLGFRDSEGKVDFKTVEITKQRLSECSTDLRCTAPLGRGAEDVADTSPTPYPLVGPRPRRYRFAVHADGNMSAEKMSEMKDLDLKRALKSRGLPTSGNKGELIERLQATACSPTDTIRDIHCSPEFLSNTTVSDEDEVFPPESLDIPTAGNNGSEVAMDCTDEPSAAGETSTPTLLPTTRFLPVNTMSNSVQHLVSSEPQVSRHCQPKETTLVDVHAACTATNRPADEPSQGATPTTAPRAATPVLTPDSARTVTVKSTDIAAAAEDSAAAVDDTTNIVDCGSLELMADAKHDDTNQRYPLECKVCDEMYKTRDAHEKRLEELEAAYRRHVSTPRPSIGRAQAV</sequence>
<dbReference type="EMBL" id="JABSTQ010009079">
    <property type="protein sequence ID" value="KAG0433165.1"/>
    <property type="molecule type" value="Genomic_DNA"/>
</dbReference>
<organism evidence="1 2">
    <name type="scientific">Ixodes persulcatus</name>
    <name type="common">Taiga tick</name>
    <dbReference type="NCBI Taxonomy" id="34615"/>
    <lineage>
        <taxon>Eukaryota</taxon>
        <taxon>Metazoa</taxon>
        <taxon>Ecdysozoa</taxon>
        <taxon>Arthropoda</taxon>
        <taxon>Chelicerata</taxon>
        <taxon>Arachnida</taxon>
        <taxon>Acari</taxon>
        <taxon>Parasitiformes</taxon>
        <taxon>Ixodida</taxon>
        <taxon>Ixodoidea</taxon>
        <taxon>Ixodidae</taxon>
        <taxon>Ixodinae</taxon>
        <taxon>Ixodes</taxon>
    </lineage>
</organism>
<dbReference type="Proteomes" id="UP000805193">
    <property type="component" value="Unassembled WGS sequence"/>
</dbReference>
<name>A0AC60QG56_IXOPE</name>